<feature type="domain" description="DUF306" evidence="2">
    <location>
        <begin position="29"/>
        <end position="125"/>
    </location>
</feature>
<organism evidence="3 4">
    <name type="scientific">Ruegeria marina</name>
    <dbReference type="NCBI Taxonomy" id="639004"/>
    <lineage>
        <taxon>Bacteria</taxon>
        <taxon>Pseudomonadati</taxon>
        <taxon>Pseudomonadota</taxon>
        <taxon>Alphaproteobacteria</taxon>
        <taxon>Rhodobacterales</taxon>
        <taxon>Roseobacteraceae</taxon>
        <taxon>Ruegeria</taxon>
    </lineage>
</organism>
<dbReference type="RefSeq" id="WP_093035609.1">
    <property type="nucleotide sequence ID" value="NZ_FMZV01000016.1"/>
</dbReference>
<accession>A0A1G7BIU7</accession>
<dbReference type="STRING" id="639004.SAMN04488239_116109"/>
<feature type="chain" id="PRO_5011729613" evidence="1">
    <location>
        <begin position="18"/>
        <end position="130"/>
    </location>
</feature>
<dbReference type="EMBL" id="FMZV01000016">
    <property type="protein sequence ID" value="SDE26979.1"/>
    <property type="molecule type" value="Genomic_DNA"/>
</dbReference>
<protein>
    <submittedName>
        <fullName evidence="3">Heat shock protein HslJ</fullName>
    </submittedName>
</protein>
<evidence type="ECO:0000256" key="1">
    <source>
        <dbReference type="SAM" id="SignalP"/>
    </source>
</evidence>
<dbReference type="Proteomes" id="UP000199628">
    <property type="component" value="Unassembled WGS sequence"/>
</dbReference>
<sequence>MLRAAWLLPVLSLSFCAKDETVAAYGAGGRTWVLQSIDGLVFHATATLGFPETGLVAGQGPCNGFSGHLDVPYPWFEIQGLAATRRACPELEAEGVFFAALMAMEQAEVAGDVLILRNEAGHEMLFTAAY</sequence>
<dbReference type="InterPro" id="IPR005184">
    <property type="entry name" value="DUF306_Meta_HslJ"/>
</dbReference>
<dbReference type="AlphaFoldDB" id="A0A1G7BIU7"/>
<proteinExistence type="predicted"/>
<feature type="signal peptide" evidence="1">
    <location>
        <begin position="1"/>
        <end position="17"/>
    </location>
</feature>
<evidence type="ECO:0000259" key="2">
    <source>
        <dbReference type="Pfam" id="PF03724"/>
    </source>
</evidence>
<dbReference type="Gene3D" id="2.40.128.270">
    <property type="match status" value="1"/>
</dbReference>
<reference evidence="4" key="1">
    <citation type="submission" date="2016-10" db="EMBL/GenBank/DDBJ databases">
        <authorList>
            <person name="Varghese N."/>
            <person name="Submissions S."/>
        </authorList>
    </citation>
    <scope>NUCLEOTIDE SEQUENCE [LARGE SCALE GENOMIC DNA]</scope>
    <source>
        <strain evidence="4">CGMCC 1.9108</strain>
    </source>
</reference>
<evidence type="ECO:0000313" key="4">
    <source>
        <dbReference type="Proteomes" id="UP000199628"/>
    </source>
</evidence>
<evidence type="ECO:0000313" key="3">
    <source>
        <dbReference type="EMBL" id="SDE26979.1"/>
    </source>
</evidence>
<keyword evidence="3" id="KW-0346">Stress response</keyword>
<keyword evidence="4" id="KW-1185">Reference proteome</keyword>
<dbReference type="Pfam" id="PF03724">
    <property type="entry name" value="META"/>
    <property type="match status" value="1"/>
</dbReference>
<name>A0A1G7BIU7_9RHOB</name>
<keyword evidence="1" id="KW-0732">Signal</keyword>
<dbReference type="InterPro" id="IPR038670">
    <property type="entry name" value="HslJ-like_sf"/>
</dbReference>
<gene>
    <name evidence="3" type="ORF">SAMN04488239_116109</name>
</gene>
<dbReference type="OrthoDB" id="7777568at2"/>